<dbReference type="EMBL" id="CAEZWE010000028">
    <property type="protein sequence ID" value="CAB4652265.1"/>
    <property type="molecule type" value="Genomic_DNA"/>
</dbReference>
<feature type="transmembrane region" description="Helical" evidence="1">
    <location>
        <begin position="47"/>
        <end position="67"/>
    </location>
</feature>
<dbReference type="AlphaFoldDB" id="A0A6J6KVW8"/>
<evidence type="ECO:0000313" key="2">
    <source>
        <dbReference type="EMBL" id="CAB4652265.1"/>
    </source>
</evidence>
<proteinExistence type="predicted"/>
<feature type="transmembrane region" description="Helical" evidence="1">
    <location>
        <begin position="123"/>
        <end position="142"/>
    </location>
</feature>
<keyword evidence="1" id="KW-0812">Transmembrane</keyword>
<keyword evidence="1" id="KW-0472">Membrane</keyword>
<sequence>MSLTEPHEPVFRKGHQFVLFPEAVRYVDHVVTASFSSVSHADRLAKWSLIALAGVPIGIVFLTFWAVRVDTSPTLSDEERIRGWETVVLELPATLFLIGVVLVGMALAVRAGRHGAIGAAQRAIWLHGVALYMVLAIVTGGSTENIMETRSSTVKWLLFPAQVAVTALVVFVARKMVLSRHKI</sequence>
<organism evidence="2">
    <name type="scientific">freshwater metagenome</name>
    <dbReference type="NCBI Taxonomy" id="449393"/>
    <lineage>
        <taxon>unclassified sequences</taxon>
        <taxon>metagenomes</taxon>
        <taxon>ecological metagenomes</taxon>
    </lineage>
</organism>
<feature type="transmembrane region" description="Helical" evidence="1">
    <location>
        <begin position="87"/>
        <end position="111"/>
    </location>
</feature>
<feature type="transmembrane region" description="Helical" evidence="1">
    <location>
        <begin position="154"/>
        <end position="173"/>
    </location>
</feature>
<reference evidence="2" key="1">
    <citation type="submission" date="2020-05" db="EMBL/GenBank/DDBJ databases">
        <authorList>
            <person name="Chiriac C."/>
            <person name="Salcher M."/>
            <person name="Ghai R."/>
            <person name="Kavagutti S V."/>
        </authorList>
    </citation>
    <scope>NUCLEOTIDE SEQUENCE</scope>
</reference>
<protein>
    <submittedName>
        <fullName evidence="2">Unannotated protein</fullName>
    </submittedName>
</protein>
<name>A0A6J6KVW8_9ZZZZ</name>
<gene>
    <name evidence="2" type="ORF">UFOPK2169_00845</name>
</gene>
<accession>A0A6J6KVW8</accession>
<evidence type="ECO:0000256" key="1">
    <source>
        <dbReference type="SAM" id="Phobius"/>
    </source>
</evidence>
<keyword evidence="1" id="KW-1133">Transmembrane helix</keyword>